<protein>
    <submittedName>
        <fullName evidence="2">Crp/Fnr family transcriptional regulator</fullName>
    </submittedName>
</protein>
<evidence type="ECO:0000259" key="1">
    <source>
        <dbReference type="PROSITE" id="PS50042"/>
    </source>
</evidence>
<keyword evidence="3" id="KW-1185">Reference proteome</keyword>
<dbReference type="InterPro" id="IPR014710">
    <property type="entry name" value="RmlC-like_jellyroll"/>
</dbReference>
<dbReference type="CDD" id="cd00038">
    <property type="entry name" value="CAP_ED"/>
    <property type="match status" value="1"/>
</dbReference>
<evidence type="ECO:0000313" key="3">
    <source>
        <dbReference type="Proteomes" id="UP001501508"/>
    </source>
</evidence>
<dbReference type="SUPFAM" id="SSF51206">
    <property type="entry name" value="cAMP-binding domain-like"/>
    <property type="match status" value="1"/>
</dbReference>
<comment type="caution">
    <text evidence="2">The sequence shown here is derived from an EMBL/GenBank/DDBJ whole genome shotgun (WGS) entry which is preliminary data.</text>
</comment>
<name>A0ABP8LY67_9BACT</name>
<dbReference type="Pfam" id="PF00027">
    <property type="entry name" value="cNMP_binding"/>
    <property type="match status" value="1"/>
</dbReference>
<dbReference type="InterPro" id="IPR000595">
    <property type="entry name" value="cNMP-bd_dom"/>
</dbReference>
<proteinExistence type="predicted"/>
<sequence>MADQFKKYLADKAMLSEDEFRELEPFLTRKHFRPGEFVLLEGDVCKSHIFVESGLLRSYSVDEAGKEHILQFAPENWFIGDRGSYYFGEPSQMNIQAIEPTDVVMFDQLFIEKAMCSNPSYGVFNERLLQNHIRQLQGRINLLLSATAEQRYLHFIETYFDLTFRIPQWMIASYLGITPESLSRVRKDLARKNQKV</sequence>
<dbReference type="EMBL" id="BAABEY010000018">
    <property type="protein sequence ID" value="GAA4437687.1"/>
    <property type="molecule type" value="Genomic_DNA"/>
</dbReference>
<dbReference type="InterPro" id="IPR018490">
    <property type="entry name" value="cNMP-bd_dom_sf"/>
</dbReference>
<dbReference type="PROSITE" id="PS50042">
    <property type="entry name" value="CNMP_BINDING_3"/>
    <property type="match status" value="1"/>
</dbReference>
<accession>A0ABP8LY67</accession>
<gene>
    <name evidence="2" type="ORF">GCM10023091_17250</name>
</gene>
<dbReference type="Gene3D" id="2.60.120.10">
    <property type="entry name" value="Jelly Rolls"/>
    <property type="match status" value="1"/>
</dbReference>
<reference evidence="3" key="1">
    <citation type="journal article" date="2019" name="Int. J. Syst. Evol. Microbiol.">
        <title>The Global Catalogue of Microorganisms (GCM) 10K type strain sequencing project: providing services to taxonomists for standard genome sequencing and annotation.</title>
        <authorList>
            <consortium name="The Broad Institute Genomics Platform"/>
            <consortium name="The Broad Institute Genome Sequencing Center for Infectious Disease"/>
            <person name="Wu L."/>
            <person name="Ma J."/>
        </authorList>
    </citation>
    <scope>NUCLEOTIDE SEQUENCE [LARGE SCALE GENOMIC DNA]</scope>
    <source>
        <strain evidence="3">JCM 31920</strain>
    </source>
</reference>
<dbReference type="Proteomes" id="UP001501508">
    <property type="component" value="Unassembled WGS sequence"/>
</dbReference>
<feature type="domain" description="Cyclic nucleotide-binding" evidence="1">
    <location>
        <begin position="15"/>
        <end position="115"/>
    </location>
</feature>
<dbReference type="RefSeq" id="WP_345028026.1">
    <property type="nucleotide sequence ID" value="NZ_BAABEY010000018.1"/>
</dbReference>
<organism evidence="2 3">
    <name type="scientific">Ravibacter arvi</name>
    <dbReference type="NCBI Taxonomy" id="2051041"/>
    <lineage>
        <taxon>Bacteria</taxon>
        <taxon>Pseudomonadati</taxon>
        <taxon>Bacteroidota</taxon>
        <taxon>Cytophagia</taxon>
        <taxon>Cytophagales</taxon>
        <taxon>Spirosomataceae</taxon>
        <taxon>Ravibacter</taxon>
    </lineage>
</organism>
<evidence type="ECO:0000313" key="2">
    <source>
        <dbReference type="EMBL" id="GAA4437687.1"/>
    </source>
</evidence>